<keyword evidence="1" id="KW-1133">Transmembrane helix</keyword>
<keyword evidence="1" id="KW-0812">Transmembrane</keyword>
<dbReference type="AlphaFoldDB" id="A0A3R5ZKL0"/>
<keyword evidence="1" id="KW-0472">Membrane</keyword>
<dbReference type="Proteomes" id="UP000285173">
    <property type="component" value="Unassembled WGS sequence"/>
</dbReference>
<evidence type="ECO:0000256" key="1">
    <source>
        <dbReference type="SAM" id="Phobius"/>
    </source>
</evidence>
<feature type="transmembrane region" description="Helical" evidence="1">
    <location>
        <begin position="151"/>
        <end position="172"/>
    </location>
</feature>
<proteinExistence type="predicted"/>
<comment type="caution">
    <text evidence="2">The sequence shown here is derived from an EMBL/GenBank/DDBJ whole genome shotgun (WGS) entry which is preliminary data.</text>
</comment>
<feature type="transmembrane region" description="Helical" evidence="1">
    <location>
        <begin position="64"/>
        <end position="91"/>
    </location>
</feature>
<accession>A0A3R5ZKL0</accession>
<reference evidence="2 3" key="1">
    <citation type="submission" date="2018-08" db="EMBL/GenBank/DDBJ databases">
        <title>A genome reference for cultivated species of the human gut microbiota.</title>
        <authorList>
            <person name="Zou Y."/>
            <person name="Xue W."/>
            <person name="Luo G."/>
        </authorList>
    </citation>
    <scope>NUCLEOTIDE SEQUENCE [LARGE SCALE GENOMIC DNA]</scope>
    <source>
        <strain evidence="2 3">AM50-15</strain>
    </source>
</reference>
<organism evidence="2 3">
    <name type="scientific">Parabacteroides merdae</name>
    <dbReference type="NCBI Taxonomy" id="46503"/>
    <lineage>
        <taxon>Bacteria</taxon>
        <taxon>Pseudomonadati</taxon>
        <taxon>Bacteroidota</taxon>
        <taxon>Bacteroidia</taxon>
        <taxon>Bacteroidales</taxon>
        <taxon>Tannerellaceae</taxon>
        <taxon>Parabacteroides</taxon>
    </lineage>
</organism>
<protein>
    <submittedName>
        <fullName evidence="2">Uncharacterized protein</fullName>
    </submittedName>
</protein>
<name>A0A3R5ZKL0_9BACT</name>
<gene>
    <name evidence="2" type="ORF">DW986_19555</name>
</gene>
<dbReference type="EMBL" id="QSEF01000055">
    <property type="protein sequence ID" value="RGZ42591.1"/>
    <property type="molecule type" value="Genomic_DNA"/>
</dbReference>
<feature type="transmembrane region" description="Helical" evidence="1">
    <location>
        <begin position="111"/>
        <end position="130"/>
    </location>
</feature>
<evidence type="ECO:0000313" key="2">
    <source>
        <dbReference type="EMBL" id="RGZ42591.1"/>
    </source>
</evidence>
<evidence type="ECO:0000313" key="3">
    <source>
        <dbReference type="Proteomes" id="UP000285173"/>
    </source>
</evidence>
<sequence length="187" mass="22566">MKRIELFWNILYYCTYTLLYRCFRAIDPFRLIDNKHTRKFYKKDSIFWQSLDFMRRTEEREKDFSPFILMESIGGTCIFTILLIFTFLNVIMIATHIPLYGVVFRDFGNTISFLLIVLLLLYVPNQLFLFKNGRYISYFKQFRKEPTNKYLKCYYLSYILALIACSFSFILIELTKDKIEYFANNAG</sequence>